<protein>
    <recommendedName>
        <fullName evidence="3">IrrE N-terminal-like domain-containing protein</fullName>
    </recommendedName>
</protein>
<evidence type="ECO:0000313" key="1">
    <source>
        <dbReference type="EMBL" id="SDD43746.1"/>
    </source>
</evidence>
<organism evidence="1 2">
    <name type="scientific">Auraticoccus monumenti</name>
    <dbReference type="NCBI Taxonomy" id="675864"/>
    <lineage>
        <taxon>Bacteria</taxon>
        <taxon>Bacillati</taxon>
        <taxon>Actinomycetota</taxon>
        <taxon>Actinomycetes</taxon>
        <taxon>Propionibacteriales</taxon>
        <taxon>Propionibacteriaceae</taxon>
        <taxon>Auraticoccus</taxon>
    </lineage>
</organism>
<evidence type="ECO:0008006" key="3">
    <source>
        <dbReference type="Google" id="ProtNLM"/>
    </source>
</evidence>
<name>A0A1G6USQ4_9ACTN</name>
<dbReference type="Proteomes" id="UP000198546">
    <property type="component" value="Chromosome i"/>
</dbReference>
<dbReference type="OrthoDB" id="4727201at2"/>
<proteinExistence type="predicted"/>
<dbReference type="AlphaFoldDB" id="A0A1G6USQ4"/>
<sequence>MDTPHPWRWLRDHHPHVLLHWHDLPPGYRGTTDGHSNIWMRRRLVQRERRSTLAHELEHIRRNHRGCQREAVERVVRHHAARWLLPDLGVVLDAVVWARGDFEHAAEELWVDRATVLARLDLRHLHPAEKTLVQRRIDDMVQEMA</sequence>
<dbReference type="EMBL" id="LT629688">
    <property type="protein sequence ID" value="SDD43746.1"/>
    <property type="molecule type" value="Genomic_DNA"/>
</dbReference>
<dbReference type="STRING" id="675864.SAMN04489747_0946"/>
<keyword evidence="2" id="KW-1185">Reference proteome</keyword>
<gene>
    <name evidence="1" type="ORF">SAMN04489747_0946</name>
</gene>
<accession>A0A1G6USQ4</accession>
<reference evidence="1 2" key="1">
    <citation type="submission" date="2016-10" db="EMBL/GenBank/DDBJ databases">
        <authorList>
            <person name="de Groot N.N."/>
        </authorList>
    </citation>
    <scope>NUCLEOTIDE SEQUENCE [LARGE SCALE GENOMIC DNA]</scope>
    <source>
        <strain evidence="1 2">MON 2.2</strain>
    </source>
</reference>
<dbReference type="RefSeq" id="WP_090591124.1">
    <property type="nucleotide sequence ID" value="NZ_LT629688.1"/>
</dbReference>
<evidence type="ECO:0000313" key="2">
    <source>
        <dbReference type="Proteomes" id="UP000198546"/>
    </source>
</evidence>